<proteinExistence type="predicted"/>
<evidence type="ECO:0000313" key="1">
    <source>
        <dbReference type="EMBL" id="KAH3663137.1"/>
    </source>
</evidence>
<protein>
    <submittedName>
        <fullName evidence="1">Uncharacterized protein</fullName>
    </submittedName>
</protein>
<reference evidence="1" key="2">
    <citation type="submission" date="2021-01" db="EMBL/GenBank/DDBJ databases">
        <authorList>
            <person name="Schikora-Tamarit M.A."/>
        </authorList>
    </citation>
    <scope>NUCLEOTIDE SEQUENCE</scope>
    <source>
        <strain evidence="1">NCAIM Y.01608</strain>
    </source>
</reference>
<dbReference type="Proteomes" id="UP000788993">
    <property type="component" value="Unassembled WGS sequence"/>
</dbReference>
<organism evidence="1 2">
    <name type="scientific">Ogataea polymorpha</name>
    <dbReference type="NCBI Taxonomy" id="460523"/>
    <lineage>
        <taxon>Eukaryota</taxon>
        <taxon>Fungi</taxon>
        <taxon>Dikarya</taxon>
        <taxon>Ascomycota</taxon>
        <taxon>Saccharomycotina</taxon>
        <taxon>Pichiomycetes</taxon>
        <taxon>Pichiales</taxon>
        <taxon>Pichiaceae</taxon>
        <taxon>Ogataea</taxon>
    </lineage>
</organism>
<dbReference type="EMBL" id="JAEUBD010001266">
    <property type="protein sequence ID" value="KAH3663137.1"/>
    <property type="molecule type" value="Genomic_DNA"/>
</dbReference>
<evidence type="ECO:0000313" key="2">
    <source>
        <dbReference type="Proteomes" id="UP000788993"/>
    </source>
</evidence>
<comment type="caution">
    <text evidence="1">The sequence shown here is derived from an EMBL/GenBank/DDBJ whole genome shotgun (WGS) entry which is preliminary data.</text>
</comment>
<accession>A0A9P8P0U1</accession>
<gene>
    <name evidence="1" type="ORF">OGATHE_004713</name>
</gene>
<name>A0A9P8P0U1_9ASCO</name>
<dbReference type="AlphaFoldDB" id="A0A9P8P0U1"/>
<reference evidence="1" key="1">
    <citation type="journal article" date="2021" name="Open Biol.">
        <title>Shared evolutionary footprints suggest mitochondrial oxidative damage underlies multiple complex I losses in fungi.</title>
        <authorList>
            <person name="Schikora-Tamarit M.A."/>
            <person name="Marcet-Houben M."/>
            <person name="Nosek J."/>
            <person name="Gabaldon T."/>
        </authorList>
    </citation>
    <scope>NUCLEOTIDE SEQUENCE</scope>
    <source>
        <strain evidence="1">NCAIM Y.01608</strain>
    </source>
</reference>
<sequence length="141" mass="15603">MPLRTWTQADASRIASEYPVWYSSRPMDITCSATSTPAIGGARTTPDRCTTVKRPIGIVEYFWNTAKVRTTLRLSLLDEGVTGIPIGISSPETGSGDTGRSEDMSNLQISNNSRLSLLLTMYKIYWIIFLPGLENQVKVDI</sequence>
<keyword evidence="2" id="KW-1185">Reference proteome</keyword>